<accession>A0A6M3KUI0</accession>
<protein>
    <submittedName>
        <fullName evidence="2">Uncharacterized protein</fullName>
    </submittedName>
</protein>
<name>A0A6M3KUI0_9ZZZZ</name>
<organism evidence="2">
    <name type="scientific">viral metagenome</name>
    <dbReference type="NCBI Taxonomy" id="1070528"/>
    <lineage>
        <taxon>unclassified sequences</taxon>
        <taxon>metagenomes</taxon>
        <taxon>organismal metagenomes</taxon>
    </lineage>
</organism>
<dbReference type="AlphaFoldDB" id="A0A6M3KUI0"/>
<evidence type="ECO:0000313" key="2">
    <source>
        <dbReference type="EMBL" id="QJA85757.1"/>
    </source>
</evidence>
<proteinExistence type="predicted"/>
<sequence length="72" mass="8478">MMDWKWYFTLYWAILFWLCVLSGIIGAWIVKDLIQQLICSGLVCILLFLALGTTLVAYSDYKFVQNGYYEHD</sequence>
<keyword evidence="1" id="KW-0472">Membrane</keyword>
<evidence type="ECO:0000256" key="1">
    <source>
        <dbReference type="SAM" id="Phobius"/>
    </source>
</evidence>
<reference evidence="2" key="1">
    <citation type="submission" date="2020-03" db="EMBL/GenBank/DDBJ databases">
        <title>The deep terrestrial virosphere.</title>
        <authorList>
            <person name="Holmfeldt K."/>
            <person name="Nilsson E."/>
            <person name="Simone D."/>
            <person name="Lopez-Fernandez M."/>
            <person name="Wu X."/>
            <person name="de Brujin I."/>
            <person name="Lundin D."/>
            <person name="Andersson A."/>
            <person name="Bertilsson S."/>
            <person name="Dopson M."/>
        </authorList>
    </citation>
    <scope>NUCLEOTIDE SEQUENCE</scope>
    <source>
        <strain evidence="2">MM415B02178</strain>
    </source>
</reference>
<keyword evidence="1" id="KW-0812">Transmembrane</keyword>
<feature type="transmembrane region" description="Helical" evidence="1">
    <location>
        <begin position="6"/>
        <end position="30"/>
    </location>
</feature>
<feature type="transmembrane region" description="Helical" evidence="1">
    <location>
        <begin position="37"/>
        <end position="58"/>
    </location>
</feature>
<gene>
    <name evidence="2" type="ORF">MM415B02178_0013</name>
</gene>
<dbReference type="EMBL" id="MT142593">
    <property type="protein sequence ID" value="QJA85757.1"/>
    <property type="molecule type" value="Genomic_DNA"/>
</dbReference>
<keyword evidence="1" id="KW-1133">Transmembrane helix</keyword>